<dbReference type="InterPro" id="IPR015421">
    <property type="entry name" value="PyrdxlP-dep_Trfase_major"/>
</dbReference>
<dbReference type="FunFam" id="3.90.1150.10:FF:000040">
    <property type="entry name" value="Tyrosine aminotransferase"/>
    <property type="match status" value="1"/>
</dbReference>
<reference evidence="7" key="1">
    <citation type="journal article" date="2023" name="Plant J.">
        <title>The genome of the king protea, Protea cynaroides.</title>
        <authorList>
            <person name="Chang J."/>
            <person name="Duong T.A."/>
            <person name="Schoeman C."/>
            <person name="Ma X."/>
            <person name="Roodt D."/>
            <person name="Barker N."/>
            <person name="Li Z."/>
            <person name="Van de Peer Y."/>
            <person name="Mizrachi E."/>
        </authorList>
    </citation>
    <scope>NUCLEOTIDE SEQUENCE</scope>
    <source>
        <tissue evidence="7">Young leaves</tissue>
    </source>
</reference>
<organism evidence="7 8">
    <name type="scientific">Protea cynaroides</name>
    <dbReference type="NCBI Taxonomy" id="273540"/>
    <lineage>
        <taxon>Eukaryota</taxon>
        <taxon>Viridiplantae</taxon>
        <taxon>Streptophyta</taxon>
        <taxon>Embryophyta</taxon>
        <taxon>Tracheophyta</taxon>
        <taxon>Spermatophyta</taxon>
        <taxon>Magnoliopsida</taxon>
        <taxon>Proteales</taxon>
        <taxon>Proteaceae</taxon>
        <taxon>Protea</taxon>
    </lineage>
</organism>
<keyword evidence="8" id="KW-1185">Reference proteome</keyword>
<dbReference type="GO" id="GO:0030170">
    <property type="term" value="F:pyridoxal phosphate binding"/>
    <property type="evidence" value="ECO:0007669"/>
    <property type="project" value="InterPro"/>
</dbReference>
<dbReference type="InterPro" id="IPR015422">
    <property type="entry name" value="PyrdxlP-dep_Trfase_small"/>
</dbReference>
<comment type="cofactor">
    <cofactor evidence="1 4 5">
        <name>pyridoxal 5'-phosphate</name>
        <dbReference type="ChEBI" id="CHEBI:597326"/>
    </cofactor>
</comment>
<feature type="modified residue" description="N6-(pyridoxal phosphate)lysine" evidence="5">
    <location>
        <position position="251"/>
    </location>
</feature>
<dbReference type="InterPro" id="IPR004838">
    <property type="entry name" value="NHTrfase_class1_PyrdxlP-BS"/>
</dbReference>
<protein>
    <recommendedName>
        <fullName evidence="6">Aminotransferase class I/classII large domain-containing protein</fullName>
    </recommendedName>
</protein>
<evidence type="ECO:0000256" key="4">
    <source>
        <dbReference type="PIRNR" id="PIRNR000517"/>
    </source>
</evidence>
<dbReference type="GO" id="GO:0006572">
    <property type="term" value="P:L-tyrosine catabolic process"/>
    <property type="evidence" value="ECO:0007669"/>
    <property type="project" value="TreeGrafter"/>
</dbReference>
<dbReference type="InterPro" id="IPR005958">
    <property type="entry name" value="TyrNic_aminoTrfase"/>
</dbReference>
<evidence type="ECO:0000256" key="1">
    <source>
        <dbReference type="ARBA" id="ARBA00001933"/>
    </source>
</evidence>
<comment type="caution">
    <text evidence="7">The sequence shown here is derived from an EMBL/GenBank/DDBJ whole genome shotgun (WGS) entry which is preliminary data.</text>
</comment>
<proteinExistence type="inferred from homology"/>
<dbReference type="PIRSF" id="PIRSF000517">
    <property type="entry name" value="Tyr_transaminase"/>
    <property type="match status" value="1"/>
</dbReference>
<dbReference type="NCBIfam" id="TIGR01265">
    <property type="entry name" value="tyr_nico_aTase"/>
    <property type="match status" value="1"/>
</dbReference>
<sequence length="418" mass="46278">MEKGSKQWRFKERKDLTFASDLTIRGMLKKLNRAIDATDPRPVIQLGHGDPSAFPCFRTSPVAEDAIVDSVRSAKFNGYAPTNGILPARRAIAEYLSSNLPYKLSPDDVNLTSGCKQAIEVVLSVLSHPGANILIPRPGFPSYEALAAFNHLEIRNFSLLPDKDWEIDLDAVEALADENTFAIVIINPGNPCGNVFSYQHLQKVAETARRLGILVIADEVYERIAFGTNPFVPMGTFGSIAPVITVGSISKRWVVPGWRLGWLVITDPNGILKETKIVESIHGCLNICSDPATFIQGAIPKIIEGTKEDFFKNINDILRQDSDICYERLKGIDCLTCPHKPEGSIFAMVKLNVSLLEDIDDDIDFCFKLVKEENVIILPGITVGLKNWLRVTFAVEPSSLDDALGRVESFCQRHAKKQ</sequence>
<dbReference type="Pfam" id="PF00155">
    <property type="entry name" value="Aminotran_1_2"/>
    <property type="match status" value="1"/>
</dbReference>
<evidence type="ECO:0000313" key="8">
    <source>
        <dbReference type="Proteomes" id="UP001141806"/>
    </source>
</evidence>
<dbReference type="Gene3D" id="3.40.640.10">
    <property type="entry name" value="Type I PLP-dependent aspartate aminotransferase-like (Major domain)"/>
    <property type="match status" value="1"/>
</dbReference>
<gene>
    <name evidence="7" type="ORF">NE237_026096</name>
</gene>
<dbReference type="Proteomes" id="UP001141806">
    <property type="component" value="Unassembled WGS sequence"/>
</dbReference>
<dbReference type="CDD" id="cd00609">
    <property type="entry name" value="AAT_like"/>
    <property type="match status" value="1"/>
</dbReference>
<evidence type="ECO:0000259" key="6">
    <source>
        <dbReference type="Pfam" id="PF00155"/>
    </source>
</evidence>
<dbReference type="Gene3D" id="3.90.1150.10">
    <property type="entry name" value="Aspartate Aminotransferase, domain 1"/>
    <property type="match status" value="1"/>
</dbReference>
<dbReference type="InterPro" id="IPR015424">
    <property type="entry name" value="PyrdxlP-dep_Trfase"/>
</dbReference>
<dbReference type="AlphaFoldDB" id="A0A9Q0K1Y7"/>
<dbReference type="EMBL" id="JAMYWD010000010">
    <property type="protein sequence ID" value="KAJ4958985.1"/>
    <property type="molecule type" value="Genomic_DNA"/>
</dbReference>
<dbReference type="PANTHER" id="PTHR45744:SF11">
    <property type="entry name" value="TYROSINE AMINOTRANSFERASE"/>
    <property type="match status" value="1"/>
</dbReference>
<keyword evidence="3 4" id="KW-0663">Pyridoxal phosphate</keyword>
<dbReference type="GO" id="GO:0004838">
    <property type="term" value="F:L-tyrosine-2-oxoglutarate transaminase activity"/>
    <property type="evidence" value="ECO:0007669"/>
    <property type="project" value="TreeGrafter"/>
</dbReference>
<evidence type="ECO:0000313" key="7">
    <source>
        <dbReference type="EMBL" id="KAJ4958985.1"/>
    </source>
</evidence>
<dbReference type="OrthoDB" id="7042322at2759"/>
<evidence type="ECO:0000256" key="5">
    <source>
        <dbReference type="PIRSR" id="PIRSR000517-1"/>
    </source>
</evidence>
<dbReference type="InterPro" id="IPR004839">
    <property type="entry name" value="Aminotransferase_I/II_large"/>
</dbReference>
<evidence type="ECO:0000256" key="2">
    <source>
        <dbReference type="ARBA" id="ARBA00007441"/>
    </source>
</evidence>
<feature type="domain" description="Aminotransferase class I/classII large" evidence="6">
    <location>
        <begin position="42"/>
        <end position="406"/>
    </location>
</feature>
<dbReference type="PANTHER" id="PTHR45744">
    <property type="entry name" value="TYROSINE AMINOTRANSFERASE"/>
    <property type="match status" value="1"/>
</dbReference>
<dbReference type="SUPFAM" id="SSF53383">
    <property type="entry name" value="PLP-dependent transferases"/>
    <property type="match status" value="1"/>
</dbReference>
<dbReference type="FunFam" id="3.40.640.10:FF:000048">
    <property type="entry name" value="tyrosine aminotransferase"/>
    <property type="match status" value="1"/>
</dbReference>
<accession>A0A9Q0K1Y7</accession>
<evidence type="ECO:0000256" key="3">
    <source>
        <dbReference type="ARBA" id="ARBA00022898"/>
    </source>
</evidence>
<dbReference type="PROSITE" id="PS00105">
    <property type="entry name" value="AA_TRANSFER_CLASS_1"/>
    <property type="match status" value="1"/>
</dbReference>
<comment type="similarity">
    <text evidence="2 4">Belongs to the class-I pyridoxal-phosphate-dependent aminotransferase family.</text>
</comment>
<name>A0A9Q0K1Y7_9MAGN</name>